<dbReference type="InterPro" id="IPR036737">
    <property type="entry name" value="OmpA-like_sf"/>
</dbReference>
<feature type="domain" description="Motility protein B-like N-terminal" evidence="6">
    <location>
        <begin position="18"/>
        <end position="67"/>
    </location>
</feature>
<dbReference type="EMBL" id="FOJO01000022">
    <property type="protein sequence ID" value="SFA58952.1"/>
    <property type="molecule type" value="Genomic_DNA"/>
</dbReference>
<evidence type="ECO:0000256" key="1">
    <source>
        <dbReference type="ARBA" id="ARBA00004370"/>
    </source>
</evidence>
<accession>A0A099EY59</accession>
<dbReference type="GO" id="GO:0016020">
    <property type="term" value="C:membrane"/>
    <property type="evidence" value="ECO:0007669"/>
    <property type="project" value="UniProtKB-SubCell"/>
</dbReference>
<feature type="transmembrane region" description="Helical" evidence="5">
    <location>
        <begin position="30"/>
        <end position="49"/>
    </location>
</feature>
<organism evidence="7 9">
    <name type="scientific">Paracoccus halophilus</name>
    <dbReference type="NCBI Taxonomy" id="376733"/>
    <lineage>
        <taxon>Bacteria</taxon>
        <taxon>Pseudomonadati</taxon>
        <taxon>Pseudomonadota</taxon>
        <taxon>Alphaproteobacteria</taxon>
        <taxon>Rhodobacterales</taxon>
        <taxon>Paracoccaceae</taxon>
        <taxon>Paracoccus</taxon>
    </lineage>
</organism>
<dbReference type="PANTHER" id="PTHR30329:SF21">
    <property type="entry name" value="LIPOPROTEIN YIAD-RELATED"/>
    <property type="match status" value="1"/>
</dbReference>
<name>A0A099EY59_9RHOB</name>
<dbReference type="eggNOG" id="COG1360">
    <property type="taxonomic scope" value="Bacteria"/>
</dbReference>
<dbReference type="EMBL" id="JRKN01000022">
    <property type="protein sequence ID" value="KGJ03380.1"/>
    <property type="molecule type" value="Genomic_DNA"/>
</dbReference>
<keyword evidence="5" id="KW-1133">Transmembrane helix</keyword>
<dbReference type="PANTHER" id="PTHR30329">
    <property type="entry name" value="STATOR ELEMENT OF FLAGELLAR MOTOR COMPLEX"/>
    <property type="match status" value="1"/>
</dbReference>
<dbReference type="SUPFAM" id="SSF103088">
    <property type="entry name" value="OmpA-like"/>
    <property type="match status" value="1"/>
</dbReference>
<protein>
    <submittedName>
        <fullName evidence="7">Chemotaxis protein MotB</fullName>
    </submittedName>
</protein>
<dbReference type="Pfam" id="PF13677">
    <property type="entry name" value="MotB_plug"/>
    <property type="match status" value="1"/>
</dbReference>
<evidence type="ECO:0000313" key="9">
    <source>
        <dbReference type="Proteomes" id="UP000029846"/>
    </source>
</evidence>
<dbReference type="RefSeq" id="WP_036742553.1">
    <property type="nucleotide sequence ID" value="NZ_FOJO01000022.1"/>
</dbReference>
<reference evidence="8 10" key="3">
    <citation type="submission" date="2016-10" db="EMBL/GenBank/DDBJ databases">
        <authorList>
            <person name="de Groot N.N."/>
        </authorList>
    </citation>
    <scope>NUCLEOTIDE SEQUENCE [LARGE SCALE GENOMIC DNA]</scope>
    <source>
        <strain evidence="8 10">CGMCC 1.6117</strain>
    </source>
</reference>
<gene>
    <name evidence="7" type="ORF">IT41_14535</name>
    <name evidence="8" type="ORF">SAMN04487972_12247</name>
</gene>
<keyword evidence="2 5" id="KW-0812">Transmembrane</keyword>
<reference evidence="7 9" key="1">
    <citation type="submission" date="2014-09" db="EMBL/GenBank/DDBJ databases">
        <authorList>
            <person name="McGinnis J.M."/>
            <person name="Wolfgang W.J."/>
        </authorList>
    </citation>
    <scope>NUCLEOTIDE SEQUENCE [LARGE SCALE GENOMIC DNA]</scope>
    <source>
        <strain evidence="7 9">JCM 14014</strain>
    </source>
</reference>
<dbReference type="STRING" id="376733.SAMN04487972_12247"/>
<dbReference type="Proteomes" id="UP000029846">
    <property type="component" value="Unassembled WGS sequence"/>
</dbReference>
<dbReference type="AlphaFoldDB" id="A0A099EY59"/>
<evidence type="ECO:0000313" key="7">
    <source>
        <dbReference type="EMBL" id="KGJ03380.1"/>
    </source>
</evidence>
<dbReference type="OrthoDB" id="7170686at2"/>
<comment type="subcellular location">
    <subcellularLocation>
        <location evidence="1">Membrane</location>
    </subcellularLocation>
</comment>
<evidence type="ECO:0000259" key="6">
    <source>
        <dbReference type="Pfam" id="PF13677"/>
    </source>
</evidence>
<evidence type="ECO:0000256" key="5">
    <source>
        <dbReference type="SAM" id="Phobius"/>
    </source>
</evidence>
<evidence type="ECO:0000256" key="2">
    <source>
        <dbReference type="ARBA" id="ARBA00022692"/>
    </source>
</evidence>
<dbReference type="Proteomes" id="UP000182312">
    <property type="component" value="Unassembled WGS sequence"/>
</dbReference>
<proteinExistence type="predicted"/>
<dbReference type="Gene3D" id="3.30.1330.60">
    <property type="entry name" value="OmpA-like domain"/>
    <property type="match status" value="1"/>
</dbReference>
<reference evidence="7 9" key="2">
    <citation type="submission" date="2014-10" db="EMBL/GenBank/DDBJ databases">
        <title>Paracoccus sanguinis sp. nov., isolated from clinical specimens of New York State patients.</title>
        <authorList>
            <person name="Mingle L.A."/>
            <person name="Cole J.A."/>
            <person name="Lapierre P."/>
            <person name="Musser K.A."/>
        </authorList>
    </citation>
    <scope>NUCLEOTIDE SEQUENCE [LARGE SCALE GENOMIC DNA]</scope>
    <source>
        <strain evidence="7 9">JCM 14014</strain>
    </source>
</reference>
<keyword evidence="9" id="KW-1185">Reference proteome</keyword>
<evidence type="ECO:0000256" key="4">
    <source>
        <dbReference type="SAM" id="MobiDB-lite"/>
    </source>
</evidence>
<evidence type="ECO:0000256" key="3">
    <source>
        <dbReference type="ARBA" id="ARBA00023136"/>
    </source>
</evidence>
<dbReference type="InterPro" id="IPR025713">
    <property type="entry name" value="MotB-like_N_dom"/>
</dbReference>
<sequence>MAANGGNAPIIIKRVRGTAEGSHHGGAWKVAYADFVTAMMAFFLLMWLLNATTEKQRQGLAEYFNPTLVQTSSSGQDGPFGGEVQDAETDSGKGAGASRDTMAAQARDGQESGFDAMARHIQDQLTGSGAESMQKTNILRHVVTRMTDEGLIIELTDLLDAPLFEGDSAQPTLAMRELAGILSSVLGRVKNQTAISGHVRAYPEMLIHSPVWALSDARAHAVRNLLEESGFAPTRIQRVTAYADRRNRSVNPMDPNNNRIEIILLR</sequence>
<feature type="region of interest" description="Disordered" evidence="4">
    <location>
        <begin position="72"/>
        <end position="104"/>
    </location>
</feature>
<evidence type="ECO:0000313" key="8">
    <source>
        <dbReference type="EMBL" id="SFA58952.1"/>
    </source>
</evidence>
<evidence type="ECO:0000313" key="10">
    <source>
        <dbReference type="Proteomes" id="UP000182312"/>
    </source>
</evidence>
<keyword evidence="3 5" id="KW-0472">Membrane</keyword>
<dbReference type="InterPro" id="IPR050330">
    <property type="entry name" value="Bact_OuterMem_StrucFunc"/>
</dbReference>